<keyword evidence="3" id="KW-1185">Reference proteome</keyword>
<organism evidence="2 3">
    <name type="scientific">Folsomia candida</name>
    <name type="common">Springtail</name>
    <dbReference type="NCBI Taxonomy" id="158441"/>
    <lineage>
        <taxon>Eukaryota</taxon>
        <taxon>Metazoa</taxon>
        <taxon>Ecdysozoa</taxon>
        <taxon>Arthropoda</taxon>
        <taxon>Hexapoda</taxon>
        <taxon>Collembola</taxon>
        <taxon>Entomobryomorpha</taxon>
        <taxon>Isotomoidea</taxon>
        <taxon>Isotomidae</taxon>
        <taxon>Proisotominae</taxon>
        <taxon>Folsomia</taxon>
    </lineage>
</organism>
<feature type="transmembrane region" description="Helical" evidence="1">
    <location>
        <begin position="62"/>
        <end position="85"/>
    </location>
</feature>
<sequence>MPITGNVIGFLLVLVHYTGILCSSYFFMLSILCFLIGLKGTQINVQSTIGENMETKITNKGWINFLISFTSAVTTTSILVLWIYLNRKLRELKYDEEHNHHGHLRQSHFPFAKTLPILGFLSLSLLLILSTIQFTYEAWFVPFFAGKPNYIAGVTALSFSTLYLLSYFIVLLSFYLSMKCCKGPAFEHDYAGYGAAHGLDERGEKLRRLGRYLQVYYIIKH</sequence>
<gene>
    <name evidence="2" type="ORF">Fcan01_26895</name>
</gene>
<comment type="caution">
    <text evidence="2">The sequence shown here is derived from an EMBL/GenBank/DDBJ whole genome shotgun (WGS) entry which is preliminary data.</text>
</comment>
<evidence type="ECO:0000313" key="3">
    <source>
        <dbReference type="Proteomes" id="UP000198287"/>
    </source>
</evidence>
<accession>A0A226D240</accession>
<feature type="transmembrane region" description="Helical" evidence="1">
    <location>
        <begin position="156"/>
        <end position="176"/>
    </location>
</feature>
<feature type="transmembrane region" description="Helical" evidence="1">
    <location>
        <begin position="115"/>
        <end position="136"/>
    </location>
</feature>
<protein>
    <submittedName>
        <fullName evidence="2">Uncharacterized protein</fullName>
    </submittedName>
</protein>
<proteinExistence type="predicted"/>
<dbReference type="EMBL" id="LNIX01000046">
    <property type="protein sequence ID" value="OXA38346.1"/>
    <property type="molecule type" value="Genomic_DNA"/>
</dbReference>
<evidence type="ECO:0000313" key="2">
    <source>
        <dbReference type="EMBL" id="OXA38346.1"/>
    </source>
</evidence>
<keyword evidence="1" id="KW-0472">Membrane</keyword>
<feature type="transmembrane region" description="Helical" evidence="1">
    <location>
        <begin position="7"/>
        <end position="38"/>
    </location>
</feature>
<name>A0A226D240_FOLCA</name>
<dbReference type="AlphaFoldDB" id="A0A226D240"/>
<dbReference type="Proteomes" id="UP000198287">
    <property type="component" value="Unassembled WGS sequence"/>
</dbReference>
<keyword evidence="1" id="KW-1133">Transmembrane helix</keyword>
<keyword evidence="1" id="KW-0812">Transmembrane</keyword>
<reference evidence="2 3" key="1">
    <citation type="submission" date="2015-12" db="EMBL/GenBank/DDBJ databases">
        <title>The genome of Folsomia candida.</title>
        <authorList>
            <person name="Faddeeva A."/>
            <person name="Derks M.F."/>
            <person name="Anvar Y."/>
            <person name="Smit S."/>
            <person name="Van Straalen N."/>
            <person name="Roelofs D."/>
        </authorList>
    </citation>
    <scope>NUCLEOTIDE SEQUENCE [LARGE SCALE GENOMIC DNA]</scope>
    <source>
        <strain evidence="2 3">VU population</strain>
        <tissue evidence="2">Whole body</tissue>
    </source>
</reference>
<evidence type="ECO:0000256" key="1">
    <source>
        <dbReference type="SAM" id="Phobius"/>
    </source>
</evidence>